<accession>B8HI40</accession>
<keyword evidence="1" id="KW-0614">Plasmid</keyword>
<dbReference type="AlphaFoldDB" id="B8HI40"/>
<sequence length="149" mass="16392">MTNTPDELRAWAKGSLPLEAATELLLRGFSGRFVEPGWPWMKNDDGRPWIDFASIPEEIGGLSSGEQRFLMIAASLGGEDVRISLSDEMSMDRTLLELVLAAMAHAAGSHQDSAMVERPDGTIGFERKEALYPWPKQVQSFRLIDGGKG</sequence>
<proteinExistence type="predicted"/>
<dbReference type="EMBL" id="CP001342">
    <property type="protein sequence ID" value="ACL42087.1"/>
    <property type="molecule type" value="Genomic_DNA"/>
</dbReference>
<reference evidence="1" key="1">
    <citation type="submission" date="2009-01" db="EMBL/GenBank/DDBJ databases">
        <title>Complete sequence of plasmid1 of Arthrobacter chlorophenolicus A6.</title>
        <authorList>
            <consortium name="US DOE Joint Genome Institute"/>
            <person name="Lucas S."/>
            <person name="Copeland A."/>
            <person name="Lapidus A."/>
            <person name="Glavina del Rio T."/>
            <person name="Tice H."/>
            <person name="Bruce D."/>
            <person name="Goodwin L."/>
            <person name="Pitluck S."/>
            <person name="Goltsman E."/>
            <person name="Clum A."/>
            <person name="Larimer F."/>
            <person name="Land M."/>
            <person name="Hauser L."/>
            <person name="Kyrpides N."/>
            <person name="Mikhailova N."/>
            <person name="Jansson J."/>
            <person name="Richardson P."/>
        </authorList>
    </citation>
    <scope>NUCLEOTIDE SEQUENCE [LARGE SCALE GENOMIC DNA]</scope>
    <source>
        <strain evidence="1">A6</strain>
        <plasmid evidence="1">pACHL01</plasmid>
    </source>
</reference>
<evidence type="ECO:0000313" key="2">
    <source>
        <dbReference type="Proteomes" id="UP000002505"/>
    </source>
</evidence>
<evidence type="ECO:0000313" key="1">
    <source>
        <dbReference type="EMBL" id="ACL42087.1"/>
    </source>
</evidence>
<protein>
    <submittedName>
        <fullName evidence="1">Uncharacterized protein</fullName>
    </submittedName>
</protein>
<gene>
    <name evidence="1" type="ordered locus">Achl_4136</name>
</gene>
<dbReference type="KEGG" id="ach:Achl_4136"/>
<dbReference type="RefSeq" id="WP_012623104.1">
    <property type="nucleotide sequence ID" value="NC_011879.1"/>
</dbReference>
<organism evidence="1 2">
    <name type="scientific">Pseudarthrobacter chlorophenolicus (strain ATCC 700700 / DSM 12829 / CIP 107037 / JCM 12360 / KCTC 9906 / NCIMB 13794 / A6)</name>
    <name type="common">Arthrobacter chlorophenolicus</name>
    <dbReference type="NCBI Taxonomy" id="452863"/>
    <lineage>
        <taxon>Bacteria</taxon>
        <taxon>Bacillati</taxon>
        <taxon>Actinomycetota</taxon>
        <taxon>Actinomycetes</taxon>
        <taxon>Micrococcales</taxon>
        <taxon>Micrococcaceae</taxon>
        <taxon>Pseudarthrobacter</taxon>
    </lineage>
</organism>
<geneLocation type="plasmid" evidence="1 2">
    <name>pACHL01</name>
</geneLocation>
<keyword evidence="2" id="KW-1185">Reference proteome</keyword>
<name>B8HI40_PSECP</name>
<dbReference type="OrthoDB" id="3532716at2"/>
<dbReference type="HOGENOM" id="CLU_1727591_0_0_11"/>
<dbReference type="Proteomes" id="UP000002505">
    <property type="component" value="Plasmid pACHL01"/>
</dbReference>